<dbReference type="AlphaFoldDB" id="A0A0L0D950"/>
<dbReference type="Pfam" id="PF07714">
    <property type="entry name" value="PK_Tyr_Ser-Thr"/>
    <property type="match status" value="1"/>
</dbReference>
<keyword evidence="3" id="KW-0808">Transferase</keyword>
<name>A0A0L0D950_THETB</name>
<evidence type="ECO:0000256" key="1">
    <source>
        <dbReference type="SAM" id="MobiDB-lite"/>
    </source>
</evidence>
<dbReference type="eggNOG" id="KOG0192">
    <property type="taxonomic scope" value="Eukaryota"/>
</dbReference>
<gene>
    <name evidence="3" type="ORF">AMSG_00542</name>
</gene>
<accession>A0A0L0D950</accession>
<keyword evidence="3" id="KW-0723">Serine/threonine-protein kinase</keyword>
<proteinExistence type="predicted"/>
<protein>
    <submittedName>
        <fullName evidence="3">Serine/threonine protein kinase</fullName>
    </submittedName>
</protein>
<dbReference type="SUPFAM" id="SSF56112">
    <property type="entry name" value="Protein kinase-like (PK-like)"/>
    <property type="match status" value="1"/>
</dbReference>
<organism evidence="3 4">
    <name type="scientific">Thecamonas trahens ATCC 50062</name>
    <dbReference type="NCBI Taxonomy" id="461836"/>
    <lineage>
        <taxon>Eukaryota</taxon>
        <taxon>Apusozoa</taxon>
        <taxon>Apusomonadida</taxon>
        <taxon>Apusomonadidae</taxon>
        <taxon>Thecamonas</taxon>
    </lineage>
</organism>
<dbReference type="PROSITE" id="PS50011">
    <property type="entry name" value="PROTEIN_KINASE_DOM"/>
    <property type="match status" value="1"/>
</dbReference>
<dbReference type="InterPro" id="IPR011009">
    <property type="entry name" value="Kinase-like_dom_sf"/>
</dbReference>
<evidence type="ECO:0000313" key="4">
    <source>
        <dbReference type="Proteomes" id="UP000054408"/>
    </source>
</evidence>
<dbReference type="STRING" id="461836.A0A0L0D950"/>
<dbReference type="GO" id="GO:0005524">
    <property type="term" value="F:ATP binding"/>
    <property type="evidence" value="ECO:0007669"/>
    <property type="project" value="InterPro"/>
</dbReference>
<evidence type="ECO:0000313" key="3">
    <source>
        <dbReference type="EMBL" id="KNC48765.1"/>
    </source>
</evidence>
<keyword evidence="4" id="KW-1185">Reference proteome</keyword>
<dbReference type="EMBL" id="GL349434">
    <property type="protein sequence ID" value="KNC48765.1"/>
    <property type="molecule type" value="Genomic_DNA"/>
</dbReference>
<dbReference type="GO" id="GO:0004674">
    <property type="term" value="F:protein serine/threonine kinase activity"/>
    <property type="evidence" value="ECO:0007669"/>
    <property type="project" value="UniProtKB-KW"/>
</dbReference>
<dbReference type="RefSeq" id="XP_013762816.1">
    <property type="nucleotide sequence ID" value="XM_013907362.1"/>
</dbReference>
<dbReference type="InterPro" id="IPR051681">
    <property type="entry name" value="Ser/Thr_Kinases-Pseudokinases"/>
</dbReference>
<dbReference type="Gene3D" id="1.10.510.10">
    <property type="entry name" value="Transferase(Phosphotransferase) domain 1"/>
    <property type="match status" value="1"/>
</dbReference>
<feature type="region of interest" description="Disordered" evidence="1">
    <location>
        <begin position="140"/>
        <end position="159"/>
    </location>
</feature>
<dbReference type="InterPro" id="IPR001245">
    <property type="entry name" value="Ser-Thr/Tyr_kinase_cat_dom"/>
</dbReference>
<reference evidence="3 4" key="1">
    <citation type="submission" date="2010-05" db="EMBL/GenBank/DDBJ databases">
        <title>The Genome Sequence of Thecamonas trahens ATCC 50062.</title>
        <authorList>
            <consortium name="The Broad Institute Genome Sequencing Platform"/>
            <person name="Russ C."/>
            <person name="Cuomo C."/>
            <person name="Shea T."/>
            <person name="Young S.K."/>
            <person name="Zeng Q."/>
            <person name="Koehrsen M."/>
            <person name="Haas B."/>
            <person name="Borodovsky M."/>
            <person name="Guigo R."/>
            <person name="Alvarado L."/>
            <person name="Berlin A."/>
            <person name="Bochicchio J."/>
            <person name="Borenstein D."/>
            <person name="Chapman S."/>
            <person name="Chen Z."/>
            <person name="Freedman E."/>
            <person name="Gellesch M."/>
            <person name="Goldberg J."/>
            <person name="Griggs A."/>
            <person name="Gujja S."/>
            <person name="Heilman E."/>
            <person name="Heiman D."/>
            <person name="Hepburn T."/>
            <person name="Howarth C."/>
            <person name="Jen D."/>
            <person name="Larson L."/>
            <person name="Mehta T."/>
            <person name="Park D."/>
            <person name="Pearson M."/>
            <person name="Roberts A."/>
            <person name="Saif S."/>
            <person name="Shenoy N."/>
            <person name="Sisk P."/>
            <person name="Stolte C."/>
            <person name="Sykes S."/>
            <person name="Thomson T."/>
            <person name="Walk T."/>
            <person name="White J."/>
            <person name="Yandava C."/>
            <person name="Burger G."/>
            <person name="Gray M.W."/>
            <person name="Holland P.W.H."/>
            <person name="King N."/>
            <person name="Lang F.B.F."/>
            <person name="Roger A.J."/>
            <person name="Ruiz-Trillo I."/>
            <person name="Lander E."/>
            <person name="Nusbaum C."/>
        </authorList>
    </citation>
    <scope>NUCLEOTIDE SEQUENCE [LARGE SCALE GENOMIC DNA]</scope>
    <source>
        <strain evidence="3 4">ATCC 50062</strain>
    </source>
</reference>
<dbReference type="InterPro" id="IPR000719">
    <property type="entry name" value="Prot_kinase_dom"/>
</dbReference>
<dbReference type="Proteomes" id="UP000054408">
    <property type="component" value="Unassembled WGS sequence"/>
</dbReference>
<sequence length="455" mass="48622">MDSAESMSEMFQAKVDEYGSRVERELYRLMYRIKQTVDNKRSAHDHSVIVQQSCEEMLWKYNQLVTRRKTLLQALEARLLATGSFSAIQGEGGAGRADVGAAVPSSSVLSPKSFEPSESVIALQLFEEIAVGVPHGAGDGDGAGADALGTSKSSGAQPSQAPLMVTPASALASVEPVQVLEPLGDSILGVLYHGLYRGAKVAVRKVAAESPVEHAAAVSSASGLCTVANSSLVPVLGYSETCPTAVYVVYEFSHASPLSVLIRKEGGLLDEMDERVSILHDVVCAVAALHKAGRVHANLNLGNVLVQRSRRGQVTGAYLTSSAVLVPTKLDAFERQVMRGKHMYYPPEILATWMSGESVEATAWTQAADVYALGVLAYELFTGIALAEHAQHFTPEALVAGTRPMFPQGFVDDHPGVGDLVEACWDADAAKRPDCTSALQLLKTMQFTVAFDRVF</sequence>
<dbReference type="GeneID" id="25560345"/>
<dbReference type="OrthoDB" id="4062651at2759"/>
<dbReference type="PANTHER" id="PTHR44329">
    <property type="entry name" value="SERINE/THREONINE-PROTEIN KINASE TNNI3K-RELATED"/>
    <property type="match status" value="1"/>
</dbReference>
<keyword evidence="3" id="KW-0418">Kinase</keyword>
<evidence type="ECO:0000259" key="2">
    <source>
        <dbReference type="PROSITE" id="PS50011"/>
    </source>
</evidence>
<feature type="domain" description="Protein kinase" evidence="2">
    <location>
        <begin position="177"/>
        <end position="448"/>
    </location>
</feature>
<feature type="compositionally biased region" description="Polar residues" evidence="1">
    <location>
        <begin position="150"/>
        <end position="159"/>
    </location>
</feature>